<dbReference type="Pfam" id="PF02627">
    <property type="entry name" value="CMD"/>
    <property type="match status" value="1"/>
</dbReference>
<evidence type="ECO:0000313" key="3">
    <source>
        <dbReference type="Proteomes" id="UP000470384"/>
    </source>
</evidence>
<protein>
    <submittedName>
        <fullName evidence="2">Carboxymuconolactone decarboxylase family protein</fullName>
    </submittedName>
</protein>
<accession>A0A845QCX1</accession>
<organism evidence="2 3">
    <name type="scientific">Pyruvatibacter mobilis</name>
    <dbReference type="NCBI Taxonomy" id="1712261"/>
    <lineage>
        <taxon>Bacteria</taxon>
        <taxon>Pseudomonadati</taxon>
        <taxon>Pseudomonadota</taxon>
        <taxon>Alphaproteobacteria</taxon>
        <taxon>Hyphomicrobiales</taxon>
        <taxon>Parvibaculaceae</taxon>
        <taxon>Pyruvatibacter</taxon>
    </lineage>
</organism>
<dbReference type="AlphaFoldDB" id="A0A845QCX1"/>
<reference evidence="2 3" key="1">
    <citation type="journal article" date="2016" name="Int. J. Syst. Evol. Microbiol.">
        <title>Pyruvatibacter mobilis gen. nov., sp. nov., a marine bacterium from the culture broth of Picochlorum sp. 122.</title>
        <authorList>
            <person name="Wang G."/>
            <person name="Tang M."/>
            <person name="Wu H."/>
            <person name="Dai S."/>
            <person name="Li T."/>
            <person name="Chen C."/>
            <person name="He H."/>
            <person name="Fan J."/>
            <person name="Xiang W."/>
            <person name="Li X."/>
        </authorList>
    </citation>
    <scope>NUCLEOTIDE SEQUENCE [LARGE SCALE GENOMIC DNA]</scope>
    <source>
        <strain evidence="2 3">GYP-11</strain>
    </source>
</reference>
<dbReference type="InterPro" id="IPR029032">
    <property type="entry name" value="AhpD-like"/>
</dbReference>
<dbReference type="PANTHER" id="PTHR35446:SF2">
    <property type="entry name" value="CARBOXYMUCONOLACTONE DECARBOXYLASE-LIKE DOMAIN-CONTAINING PROTEIN"/>
    <property type="match status" value="1"/>
</dbReference>
<feature type="domain" description="Carboxymuconolactone decarboxylase-like" evidence="1">
    <location>
        <begin position="15"/>
        <end position="97"/>
    </location>
</feature>
<sequence>MGFLPNSMLIMARKPGLVEAFAGLGLAVQGPSALPDEIKRMAAFMASRAAGCVYCQTHTHHQAANAGISADKLEALWDYETSDLFSEAERSALRVAQSAAQVPNAVTGADMSALKQHFSDEQIVDLVAVISLFGFLNRWNDTFATALEEEPSAHAAAHMAAHGWDAGKHAR</sequence>
<keyword evidence="3" id="KW-1185">Reference proteome</keyword>
<comment type="caution">
    <text evidence="2">The sequence shown here is derived from an EMBL/GenBank/DDBJ whole genome shotgun (WGS) entry which is preliminary data.</text>
</comment>
<name>A0A845QCX1_9HYPH</name>
<dbReference type="OrthoDB" id="9801997at2"/>
<dbReference type="InterPro" id="IPR003779">
    <property type="entry name" value="CMD-like"/>
</dbReference>
<dbReference type="SUPFAM" id="SSF69118">
    <property type="entry name" value="AhpD-like"/>
    <property type="match status" value="1"/>
</dbReference>
<gene>
    <name evidence="2" type="ORF">GTQ45_12295</name>
</gene>
<evidence type="ECO:0000259" key="1">
    <source>
        <dbReference type="Pfam" id="PF02627"/>
    </source>
</evidence>
<dbReference type="Gene3D" id="1.20.1290.10">
    <property type="entry name" value="AhpD-like"/>
    <property type="match status" value="1"/>
</dbReference>
<evidence type="ECO:0000313" key="2">
    <source>
        <dbReference type="EMBL" id="NBG96515.1"/>
    </source>
</evidence>
<dbReference type="EMBL" id="WXYQ01000009">
    <property type="protein sequence ID" value="NBG96515.1"/>
    <property type="molecule type" value="Genomic_DNA"/>
</dbReference>
<dbReference type="GO" id="GO:0051920">
    <property type="term" value="F:peroxiredoxin activity"/>
    <property type="evidence" value="ECO:0007669"/>
    <property type="project" value="InterPro"/>
</dbReference>
<dbReference type="Proteomes" id="UP000470384">
    <property type="component" value="Unassembled WGS sequence"/>
</dbReference>
<proteinExistence type="predicted"/>
<dbReference type="PANTHER" id="PTHR35446">
    <property type="entry name" value="SI:CH211-175M2.5"/>
    <property type="match status" value="1"/>
</dbReference>